<keyword evidence="2" id="KW-1185">Reference proteome</keyword>
<evidence type="ECO:0000313" key="2">
    <source>
        <dbReference type="Proteomes" id="UP000660262"/>
    </source>
</evidence>
<dbReference type="AlphaFoldDB" id="A0A830HYS2"/>
<organism evidence="1 2">
    <name type="scientific">Pycnococcus provasolii</name>
    <dbReference type="NCBI Taxonomy" id="41880"/>
    <lineage>
        <taxon>Eukaryota</taxon>
        <taxon>Viridiplantae</taxon>
        <taxon>Chlorophyta</taxon>
        <taxon>Pseudoscourfieldiophyceae</taxon>
        <taxon>Pseudoscourfieldiales</taxon>
        <taxon>Pycnococcaceae</taxon>
        <taxon>Pycnococcus</taxon>
    </lineage>
</organism>
<evidence type="ECO:0000313" key="1">
    <source>
        <dbReference type="EMBL" id="GHP12158.1"/>
    </source>
</evidence>
<protein>
    <submittedName>
        <fullName evidence="1">Uncharacterized protein</fullName>
    </submittedName>
</protein>
<dbReference type="EMBL" id="BNJQ01000039">
    <property type="protein sequence ID" value="GHP12158.1"/>
    <property type="molecule type" value="Genomic_DNA"/>
</dbReference>
<name>A0A830HYS2_9CHLO</name>
<sequence length="202" mass="21153">MVSPMASVGTFLVSAQTGTDAEEELITATSLQLPLIEGNVTALPPLPGFDWDVLLGSTPASAFLNGTPFDVNALLGGNASALDAFRQGVATTLPNTTQLDWFALLSGNTSSLDAFRFDLNALLGNASALDALRQSVEAALPNNSLLYWFEVLSGVSGNVSSLDTFRQLVPLFNAVRGIPGLNWTAILGANTTAILSVWNDVP</sequence>
<dbReference type="Proteomes" id="UP000660262">
    <property type="component" value="Unassembled WGS sequence"/>
</dbReference>
<comment type="caution">
    <text evidence="1">The sequence shown here is derived from an EMBL/GenBank/DDBJ whole genome shotgun (WGS) entry which is preliminary data.</text>
</comment>
<gene>
    <name evidence="1" type="ORF">PPROV_001088600</name>
</gene>
<accession>A0A830HYS2</accession>
<reference evidence="1" key="1">
    <citation type="submission" date="2020-10" db="EMBL/GenBank/DDBJ databases">
        <title>Unveiling of a novel bifunctional photoreceptor, Dualchrome1, isolated from a cosmopolitan green alga.</title>
        <authorList>
            <person name="Suzuki S."/>
            <person name="Kawachi M."/>
        </authorList>
    </citation>
    <scope>NUCLEOTIDE SEQUENCE</scope>
    <source>
        <strain evidence="1">NIES 2893</strain>
    </source>
</reference>
<proteinExistence type="predicted"/>